<reference evidence="1 2" key="1">
    <citation type="submission" date="2021-01" db="EMBL/GenBank/DDBJ databases">
        <title>FDA dAtabase for Regulatory Grade micrObial Sequences (FDA-ARGOS): Supporting development and validation of Infectious Disease Dx tests.</title>
        <authorList>
            <person name="Nelson B."/>
            <person name="Plummer A."/>
            <person name="Tallon L."/>
            <person name="Sadzewicz L."/>
            <person name="Zhao X."/>
            <person name="Boylan J."/>
            <person name="Ott S."/>
            <person name="Bowen H."/>
            <person name="Vavikolanu K."/>
            <person name="Mehta A."/>
            <person name="Aluvathingal J."/>
            <person name="Nadendla S."/>
            <person name="Myers T."/>
            <person name="Yan Y."/>
            <person name="Sichtig H."/>
        </authorList>
    </citation>
    <scope>NUCLEOTIDE SEQUENCE [LARGE SCALE GENOMIC DNA]</scope>
    <source>
        <strain evidence="1 2">FDAARGOS_1161</strain>
    </source>
</reference>
<proteinExistence type="predicted"/>
<dbReference type="Gene3D" id="3.30.460.10">
    <property type="entry name" value="Beta Polymerase, domain 2"/>
    <property type="match status" value="1"/>
</dbReference>
<dbReference type="EMBL" id="CP068053">
    <property type="protein sequence ID" value="QQT00535.1"/>
    <property type="molecule type" value="Genomic_DNA"/>
</dbReference>
<protein>
    <submittedName>
        <fullName evidence="1">GrpB family protein</fullName>
    </submittedName>
</protein>
<dbReference type="InterPro" id="IPR043519">
    <property type="entry name" value="NT_sf"/>
</dbReference>
<name>A0A974S1R1_PERPY</name>
<gene>
    <name evidence="1" type="ORF">I6J18_00865</name>
</gene>
<dbReference type="PANTHER" id="PTHR34822:SF1">
    <property type="entry name" value="GRPB FAMILY PROTEIN"/>
    <property type="match status" value="1"/>
</dbReference>
<dbReference type="PANTHER" id="PTHR34822">
    <property type="entry name" value="GRPB DOMAIN PROTEIN (AFU_ORTHOLOGUE AFUA_1G01530)"/>
    <property type="match status" value="1"/>
</dbReference>
<dbReference type="Proteomes" id="UP000595254">
    <property type="component" value="Chromosome"/>
</dbReference>
<dbReference type="AlphaFoldDB" id="A0A974S1R1"/>
<dbReference type="SUPFAM" id="SSF81301">
    <property type="entry name" value="Nucleotidyltransferase"/>
    <property type="match status" value="1"/>
</dbReference>
<dbReference type="Pfam" id="PF04229">
    <property type="entry name" value="GrpB"/>
    <property type="match status" value="1"/>
</dbReference>
<dbReference type="KEGG" id="ppsr:I6J18_00865"/>
<dbReference type="RefSeq" id="WP_040376565.1">
    <property type="nucleotide sequence ID" value="NZ_CP068053.1"/>
</dbReference>
<organism evidence="1 2">
    <name type="scientific">Peribacillus psychrosaccharolyticus</name>
    <name type="common">Bacillus psychrosaccharolyticus</name>
    <dbReference type="NCBI Taxonomy" id="1407"/>
    <lineage>
        <taxon>Bacteria</taxon>
        <taxon>Bacillati</taxon>
        <taxon>Bacillota</taxon>
        <taxon>Bacilli</taxon>
        <taxon>Bacillales</taxon>
        <taxon>Bacillaceae</taxon>
        <taxon>Peribacillus</taxon>
    </lineage>
</organism>
<dbReference type="InterPro" id="IPR007344">
    <property type="entry name" value="GrpB/CoaE"/>
</dbReference>
<sequence length="174" mass="20448">MHKLGLKKNEIKLVPYTEEYHCEFCTVKDEILRTVPIEENRIEHIGSTAIKGIVSKPVLDLVMGIDRLQSIDPEIVAGLKKSGFLRLKVERPEEIIFAKFTDDTYQEKTHFLHLVEYNQQLWHDLVFFRDHLNANPGEREAYQRLKKDSIRLTGIDEYTASKESFVKRIYSKRK</sequence>
<evidence type="ECO:0000313" key="1">
    <source>
        <dbReference type="EMBL" id="QQT00535.1"/>
    </source>
</evidence>
<keyword evidence="2" id="KW-1185">Reference proteome</keyword>
<evidence type="ECO:0000313" key="2">
    <source>
        <dbReference type="Proteomes" id="UP000595254"/>
    </source>
</evidence>
<accession>A0A974S1R1</accession>